<dbReference type="InterPro" id="IPR000515">
    <property type="entry name" value="MetI-like"/>
</dbReference>
<dbReference type="KEGG" id="fms:M1R53_00535"/>
<feature type="transmembrane region" description="Helical" evidence="7">
    <location>
        <begin position="150"/>
        <end position="174"/>
    </location>
</feature>
<dbReference type="InterPro" id="IPR035906">
    <property type="entry name" value="MetI-like_sf"/>
</dbReference>
<protein>
    <submittedName>
        <fullName evidence="9">ABC transporter permease</fullName>
    </submittedName>
</protein>
<gene>
    <name evidence="9" type="ORF">M1R53_00535</name>
</gene>
<dbReference type="CDD" id="cd06261">
    <property type="entry name" value="TM_PBP2"/>
    <property type="match status" value="1"/>
</dbReference>
<evidence type="ECO:0000259" key="8">
    <source>
        <dbReference type="PROSITE" id="PS50928"/>
    </source>
</evidence>
<dbReference type="EMBL" id="CP096649">
    <property type="protein sequence ID" value="UQK59186.1"/>
    <property type="molecule type" value="Genomic_DNA"/>
</dbReference>
<dbReference type="PANTHER" id="PTHR43163:SF6">
    <property type="entry name" value="DIPEPTIDE TRANSPORT SYSTEM PERMEASE PROTEIN DPPB-RELATED"/>
    <property type="match status" value="1"/>
</dbReference>
<accession>A0A9E7IX94</accession>
<sequence length="294" mass="33725">MIFIVGSLIAFGIVRLMSGDPVMMALSERNLPATEENISYLKKEFGLDKSLSMQYFEWISDFIKGDWGKSYMTDVDLKPEILRRAPVSLMLGLLGLIYASILAFWLGYLSSLKDGFFDKFTRALALFTQTVPVFILIILFVYFFGVKYRFIRFFKTGSIASLAVGTFFVGLPLIGPMSRTVRIYFLEVMKKPFFRFYIERGYKREKALLKYCYHEPLQGLSGLLISQSAYVIGASSVVEFALSIQGLSTFLIESIAHRDYLIIQTYIMMIIIWMFFVHLIFSVFSKFVIKRGSA</sequence>
<comment type="similarity">
    <text evidence="7">Belongs to the binding-protein-dependent transport system permease family.</text>
</comment>
<feature type="transmembrane region" description="Helical" evidence="7">
    <location>
        <begin position="120"/>
        <end position="144"/>
    </location>
</feature>
<dbReference type="Pfam" id="PF00528">
    <property type="entry name" value="BPD_transp_1"/>
    <property type="match status" value="1"/>
</dbReference>
<keyword evidence="4 7" id="KW-0812">Transmembrane</keyword>
<evidence type="ECO:0000313" key="9">
    <source>
        <dbReference type="EMBL" id="UQK59186.1"/>
    </source>
</evidence>
<dbReference type="AlphaFoldDB" id="A0A9E7IX94"/>
<organism evidence="9 10">
    <name type="scientific">Fenollaria massiliensis</name>
    <dbReference type="NCBI Taxonomy" id="938288"/>
    <lineage>
        <taxon>Bacteria</taxon>
        <taxon>Bacillati</taxon>
        <taxon>Bacillota</taxon>
        <taxon>Clostridia</taxon>
        <taxon>Eubacteriales</taxon>
        <taxon>Fenollaria</taxon>
    </lineage>
</organism>
<keyword evidence="10" id="KW-1185">Reference proteome</keyword>
<evidence type="ECO:0000256" key="7">
    <source>
        <dbReference type="RuleBase" id="RU363032"/>
    </source>
</evidence>
<evidence type="ECO:0000256" key="1">
    <source>
        <dbReference type="ARBA" id="ARBA00004651"/>
    </source>
</evidence>
<dbReference type="Proteomes" id="UP000831151">
    <property type="component" value="Chromosome"/>
</dbReference>
<keyword evidence="6 7" id="KW-0472">Membrane</keyword>
<dbReference type="PANTHER" id="PTHR43163">
    <property type="entry name" value="DIPEPTIDE TRANSPORT SYSTEM PERMEASE PROTEIN DPPB-RELATED"/>
    <property type="match status" value="1"/>
</dbReference>
<feature type="transmembrane region" description="Helical" evidence="7">
    <location>
        <begin position="87"/>
        <end position="108"/>
    </location>
</feature>
<evidence type="ECO:0000256" key="6">
    <source>
        <dbReference type="ARBA" id="ARBA00023136"/>
    </source>
</evidence>
<reference evidence="9" key="1">
    <citation type="submission" date="2022-04" db="EMBL/GenBank/DDBJ databases">
        <title>Complete genome sequences of Ezakiella coagulans and Fenollaria massiliensis.</title>
        <authorList>
            <person name="France M.T."/>
            <person name="Clifford J."/>
            <person name="Narina S."/>
            <person name="Rutt L."/>
            <person name="Ravel J."/>
        </authorList>
    </citation>
    <scope>NUCLEOTIDE SEQUENCE</scope>
    <source>
        <strain evidence="9">C0061C2</strain>
    </source>
</reference>
<evidence type="ECO:0000313" key="10">
    <source>
        <dbReference type="Proteomes" id="UP000831151"/>
    </source>
</evidence>
<feature type="transmembrane region" description="Helical" evidence="7">
    <location>
        <begin position="263"/>
        <end position="284"/>
    </location>
</feature>
<evidence type="ECO:0000256" key="3">
    <source>
        <dbReference type="ARBA" id="ARBA00022475"/>
    </source>
</evidence>
<evidence type="ECO:0000256" key="4">
    <source>
        <dbReference type="ARBA" id="ARBA00022692"/>
    </source>
</evidence>
<keyword evidence="5 7" id="KW-1133">Transmembrane helix</keyword>
<evidence type="ECO:0000256" key="5">
    <source>
        <dbReference type="ARBA" id="ARBA00022989"/>
    </source>
</evidence>
<dbReference type="GO" id="GO:0055085">
    <property type="term" value="P:transmembrane transport"/>
    <property type="evidence" value="ECO:0007669"/>
    <property type="project" value="InterPro"/>
</dbReference>
<feature type="domain" description="ABC transmembrane type-1" evidence="8">
    <location>
        <begin position="85"/>
        <end position="281"/>
    </location>
</feature>
<keyword evidence="2 7" id="KW-0813">Transport</keyword>
<dbReference type="GO" id="GO:0005886">
    <property type="term" value="C:plasma membrane"/>
    <property type="evidence" value="ECO:0007669"/>
    <property type="project" value="UniProtKB-SubCell"/>
</dbReference>
<evidence type="ECO:0000256" key="2">
    <source>
        <dbReference type="ARBA" id="ARBA00022448"/>
    </source>
</evidence>
<dbReference type="SUPFAM" id="SSF161098">
    <property type="entry name" value="MetI-like"/>
    <property type="match status" value="1"/>
</dbReference>
<name>A0A9E7IX94_9FIRM</name>
<dbReference type="RefSeq" id="WP_249242693.1">
    <property type="nucleotide sequence ID" value="NZ_CP096649.1"/>
</dbReference>
<dbReference type="PROSITE" id="PS50928">
    <property type="entry name" value="ABC_TM1"/>
    <property type="match status" value="1"/>
</dbReference>
<dbReference type="Gene3D" id="1.10.3720.10">
    <property type="entry name" value="MetI-like"/>
    <property type="match status" value="1"/>
</dbReference>
<proteinExistence type="inferred from homology"/>
<keyword evidence="3" id="KW-1003">Cell membrane</keyword>
<comment type="subcellular location">
    <subcellularLocation>
        <location evidence="1 7">Cell membrane</location>
        <topology evidence="1 7">Multi-pass membrane protein</topology>
    </subcellularLocation>
</comment>